<feature type="domain" description="Fibronectin type III-like" evidence="3">
    <location>
        <begin position="328"/>
        <end position="397"/>
    </location>
</feature>
<dbReference type="InterPro" id="IPR013783">
    <property type="entry name" value="Ig-like_fold"/>
</dbReference>
<dbReference type="GO" id="GO:0045493">
    <property type="term" value="P:xylan catabolic process"/>
    <property type="evidence" value="ECO:0007669"/>
    <property type="project" value="InterPro"/>
</dbReference>
<dbReference type="InterPro" id="IPR036881">
    <property type="entry name" value="Glyco_hydro_3_C_sf"/>
</dbReference>
<comment type="caution">
    <text evidence="4">The sequence shown here is derived from an EMBL/GenBank/DDBJ whole genome shotgun (WGS) entry which is preliminary data.</text>
</comment>
<dbReference type="EMBL" id="JAEACU010000001">
    <property type="protein sequence ID" value="KAH7545089.1"/>
    <property type="molecule type" value="Genomic_DNA"/>
</dbReference>
<dbReference type="InterPro" id="IPR036962">
    <property type="entry name" value="Glyco_hydro_3_N_sf"/>
</dbReference>
<organism evidence="4 5">
    <name type="scientific">Ziziphus jujuba var. spinosa</name>
    <dbReference type="NCBI Taxonomy" id="714518"/>
    <lineage>
        <taxon>Eukaryota</taxon>
        <taxon>Viridiplantae</taxon>
        <taxon>Streptophyta</taxon>
        <taxon>Embryophyta</taxon>
        <taxon>Tracheophyta</taxon>
        <taxon>Spermatophyta</taxon>
        <taxon>Magnoliopsida</taxon>
        <taxon>eudicotyledons</taxon>
        <taxon>Gunneridae</taxon>
        <taxon>Pentapetalae</taxon>
        <taxon>rosids</taxon>
        <taxon>fabids</taxon>
        <taxon>Rosales</taxon>
        <taxon>Rhamnaceae</taxon>
        <taxon>Paliureae</taxon>
        <taxon>Ziziphus</taxon>
    </lineage>
</organism>
<keyword evidence="1" id="KW-0378">Hydrolase</keyword>
<dbReference type="Pfam" id="PF01915">
    <property type="entry name" value="Glyco_hydro_3_C"/>
    <property type="match status" value="1"/>
</dbReference>
<dbReference type="GO" id="GO:0031222">
    <property type="term" value="P:arabinan catabolic process"/>
    <property type="evidence" value="ECO:0007669"/>
    <property type="project" value="TreeGrafter"/>
</dbReference>
<dbReference type="SUPFAM" id="SSF52279">
    <property type="entry name" value="Beta-D-glucan exohydrolase, C-terminal domain"/>
    <property type="match status" value="1"/>
</dbReference>
<dbReference type="InterPro" id="IPR044993">
    <property type="entry name" value="BXL"/>
</dbReference>
<keyword evidence="2" id="KW-0326">Glycosidase</keyword>
<dbReference type="Gene3D" id="3.20.20.300">
    <property type="entry name" value="Glycoside hydrolase, family 3, N-terminal domain"/>
    <property type="match status" value="1"/>
</dbReference>
<dbReference type="GO" id="GO:0048046">
    <property type="term" value="C:apoplast"/>
    <property type="evidence" value="ECO:0007669"/>
    <property type="project" value="TreeGrafter"/>
</dbReference>
<proteinExistence type="predicted"/>
<protein>
    <recommendedName>
        <fullName evidence="3">Fibronectin type III-like domain-containing protein</fullName>
    </recommendedName>
</protein>
<accession>A0A978VZF5</accession>
<evidence type="ECO:0000313" key="5">
    <source>
        <dbReference type="Proteomes" id="UP000813462"/>
    </source>
</evidence>
<name>A0A978VZF5_ZIZJJ</name>
<dbReference type="GO" id="GO:0009044">
    <property type="term" value="F:xylan 1,4-beta-xylosidase activity"/>
    <property type="evidence" value="ECO:0007669"/>
    <property type="project" value="InterPro"/>
</dbReference>
<evidence type="ECO:0000259" key="3">
    <source>
        <dbReference type="SMART" id="SM01217"/>
    </source>
</evidence>
<dbReference type="GO" id="GO:0046556">
    <property type="term" value="F:alpha-L-arabinofuranosidase activity"/>
    <property type="evidence" value="ECO:0007669"/>
    <property type="project" value="TreeGrafter"/>
</dbReference>
<dbReference type="PANTHER" id="PTHR42721">
    <property type="entry name" value="SUGAR HYDROLASE-RELATED"/>
    <property type="match status" value="1"/>
</dbReference>
<dbReference type="PANTHER" id="PTHR42721:SF8">
    <property type="entry name" value="BETA-D-XYLOSIDASE 1"/>
    <property type="match status" value="1"/>
</dbReference>
<reference evidence="4" key="1">
    <citation type="journal article" date="2021" name="Front. Plant Sci.">
        <title>Chromosome-Scale Genome Assembly for Chinese Sour Jujube and Insights Into Its Genome Evolution and Domestication Signature.</title>
        <authorList>
            <person name="Shen L.-Y."/>
            <person name="Luo H."/>
            <person name="Wang X.-L."/>
            <person name="Wang X.-M."/>
            <person name="Qiu X.-J."/>
            <person name="Liu H."/>
            <person name="Zhou S.-S."/>
            <person name="Jia K.-H."/>
            <person name="Nie S."/>
            <person name="Bao Y.-T."/>
            <person name="Zhang R.-G."/>
            <person name="Yun Q.-Z."/>
            <person name="Chai Y.-H."/>
            <person name="Lu J.-Y."/>
            <person name="Li Y."/>
            <person name="Zhao S.-W."/>
            <person name="Mao J.-F."/>
            <person name="Jia S.-G."/>
            <person name="Mao Y.-M."/>
        </authorList>
    </citation>
    <scope>NUCLEOTIDE SEQUENCE</scope>
    <source>
        <strain evidence="4">AT0</strain>
        <tissue evidence="4">Leaf</tissue>
    </source>
</reference>
<dbReference type="Gene3D" id="2.60.40.10">
    <property type="entry name" value="Immunoglobulins"/>
    <property type="match status" value="1"/>
</dbReference>
<evidence type="ECO:0000256" key="1">
    <source>
        <dbReference type="ARBA" id="ARBA00022801"/>
    </source>
</evidence>
<dbReference type="AlphaFoldDB" id="A0A978VZF5"/>
<sequence length="409" mass="45021">MLLAKYATRYVMGLQGNATRDKLKVAACCKHYTAYDLENWNGVDRFHFNARMRLGMFDGESSSQPFSNLGLKDVCTPDHQQLTLKATHQGIVLFKNRGCTNVVCNDDELFKVAEAVAQLVDAIVLVMGLDQSIEAESRDRIGLVLAGDQEELVYRVSRASRGPTILVLMSGDPIDVSFAKKDKHIGAILWARYPGQVDGVAIADILFGNTNPGGKLPMTWYPESYLAKVPMTDMKMRANPKRGYPGRTYRFCKGPIVFPFGHGLGFTGFDSILVQAPSQLSLPISSSLINSAVLSITNALRPSLTNCNSLSLPLHIDVKNNETMDGTHTILLLSTPPAGKWSVDKQLVGFDKVHVPAGSVQRVMVDVDVCKHLSVVDWSGVRRIPFGEHQIHIGADGYLNFTSHSRIQY</sequence>
<dbReference type="Proteomes" id="UP000813462">
    <property type="component" value="Unassembled WGS sequence"/>
</dbReference>
<dbReference type="Pfam" id="PF14310">
    <property type="entry name" value="Fn3-like"/>
    <property type="match status" value="1"/>
</dbReference>
<evidence type="ECO:0000256" key="2">
    <source>
        <dbReference type="ARBA" id="ARBA00023295"/>
    </source>
</evidence>
<dbReference type="InterPro" id="IPR002772">
    <property type="entry name" value="Glyco_hydro_3_C"/>
</dbReference>
<dbReference type="Gene3D" id="3.40.50.1700">
    <property type="entry name" value="Glycoside hydrolase family 3 C-terminal domain"/>
    <property type="match status" value="1"/>
</dbReference>
<evidence type="ECO:0000313" key="4">
    <source>
        <dbReference type="EMBL" id="KAH7545089.1"/>
    </source>
</evidence>
<dbReference type="InterPro" id="IPR026891">
    <property type="entry name" value="Fn3-like"/>
</dbReference>
<gene>
    <name evidence="4" type="ORF">FEM48_Zijuj01G0056300</name>
</gene>
<dbReference type="SMART" id="SM01217">
    <property type="entry name" value="Fn3_like"/>
    <property type="match status" value="1"/>
</dbReference>